<proteinExistence type="predicted"/>
<evidence type="ECO:0000313" key="3">
    <source>
        <dbReference type="EMBL" id="GAA6168072.1"/>
    </source>
</evidence>
<evidence type="ECO:0000256" key="1">
    <source>
        <dbReference type="SAM" id="SignalP"/>
    </source>
</evidence>
<dbReference type="InterPro" id="IPR000866">
    <property type="entry name" value="AhpC/TSA"/>
</dbReference>
<protein>
    <submittedName>
        <fullName evidence="3">Redoxin domain-containing protein</fullName>
    </submittedName>
</protein>
<evidence type="ECO:0000313" key="4">
    <source>
        <dbReference type="Proteomes" id="UP001465153"/>
    </source>
</evidence>
<dbReference type="RefSeq" id="WP_353302728.1">
    <property type="nucleotide sequence ID" value="NZ_BAABWN010000005.1"/>
</dbReference>
<dbReference type="CDD" id="cd02966">
    <property type="entry name" value="TlpA_like_family"/>
    <property type="match status" value="1"/>
</dbReference>
<dbReference type="PANTHER" id="PTHR42852">
    <property type="entry name" value="THIOL:DISULFIDE INTERCHANGE PROTEIN DSBE"/>
    <property type="match status" value="1"/>
</dbReference>
<evidence type="ECO:0000259" key="2">
    <source>
        <dbReference type="PROSITE" id="PS51352"/>
    </source>
</evidence>
<dbReference type="InterPro" id="IPR013766">
    <property type="entry name" value="Thioredoxin_domain"/>
</dbReference>
<dbReference type="SUPFAM" id="SSF52833">
    <property type="entry name" value="Thioredoxin-like"/>
    <property type="match status" value="1"/>
</dbReference>
<reference evidence="3 4" key="1">
    <citation type="submission" date="2024-04" db="EMBL/GenBank/DDBJ databases">
        <title>Draft genome sequence of Sessilibacter corallicola NBRC 116591.</title>
        <authorList>
            <person name="Miyakawa T."/>
            <person name="Kusuya Y."/>
            <person name="Miura T."/>
        </authorList>
    </citation>
    <scope>NUCLEOTIDE SEQUENCE [LARGE SCALE GENOMIC DNA]</scope>
    <source>
        <strain evidence="3 4">KU-00831-HH</strain>
    </source>
</reference>
<feature type="chain" id="PRO_5046929120" evidence="1">
    <location>
        <begin position="19"/>
        <end position="160"/>
    </location>
</feature>
<gene>
    <name evidence="3" type="ORF">NBRC116591_18830</name>
</gene>
<feature type="domain" description="Thioredoxin" evidence="2">
    <location>
        <begin position="22"/>
        <end position="159"/>
    </location>
</feature>
<dbReference type="Pfam" id="PF00578">
    <property type="entry name" value="AhpC-TSA"/>
    <property type="match status" value="1"/>
</dbReference>
<keyword evidence="4" id="KW-1185">Reference proteome</keyword>
<sequence length="160" mass="18167">MRALITVFWIFLATSAFAAMPPQTGEKAPDWILSTAEGKRISLYDDSEGKKVVMLFWATWCPFCHELMPDLEALRKEFEEQDVKFYALNVWDDGDPRGFMSRKDYGMKLLLQADTVAQRYGVVGTPGLFVIDEEKNITYIRHKGTSKDAAIASVKEALTF</sequence>
<dbReference type="EMBL" id="BAABWN010000005">
    <property type="protein sequence ID" value="GAA6168072.1"/>
    <property type="molecule type" value="Genomic_DNA"/>
</dbReference>
<dbReference type="InterPro" id="IPR036249">
    <property type="entry name" value="Thioredoxin-like_sf"/>
</dbReference>
<feature type="signal peptide" evidence="1">
    <location>
        <begin position="1"/>
        <end position="18"/>
    </location>
</feature>
<dbReference type="Gene3D" id="3.40.30.10">
    <property type="entry name" value="Glutaredoxin"/>
    <property type="match status" value="1"/>
</dbReference>
<dbReference type="InterPro" id="IPR050553">
    <property type="entry name" value="Thioredoxin_ResA/DsbE_sf"/>
</dbReference>
<dbReference type="PROSITE" id="PS51352">
    <property type="entry name" value="THIOREDOXIN_2"/>
    <property type="match status" value="1"/>
</dbReference>
<dbReference type="Proteomes" id="UP001465153">
    <property type="component" value="Unassembled WGS sequence"/>
</dbReference>
<keyword evidence="1" id="KW-0732">Signal</keyword>
<name>A0ABQ0A8V3_9GAMM</name>
<comment type="caution">
    <text evidence="3">The sequence shown here is derived from an EMBL/GenBank/DDBJ whole genome shotgun (WGS) entry which is preliminary data.</text>
</comment>
<dbReference type="PANTHER" id="PTHR42852:SF13">
    <property type="entry name" value="PROTEIN DIPZ"/>
    <property type="match status" value="1"/>
</dbReference>
<organism evidence="3 4">
    <name type="scientific">Sessilibacter corallicola</name>
    <dbReference type="NCBI Taxonomy" id="2904075"/>
    <lineage>
        <taxon>Bacteria</taxon>
        <taxon>Pseudomonadati</taxon>
        <taxon>Pseudomonadota</taxon>
        <taxon>Gammaproteobacteria</taxon>
        <taxon>Cellvibrionales</taxon>
        <taxon>Cellvibrionaceae</taxon>
        <taxon>Sessilibacter</taxon>
    </lineage>
</organism>
<accession>A0ABQ0A8V3</accession>